<dbReference type="SUPFAM" id="SSF53187">
    <property type="entry name" value="Zn-dependent exopeptidases"/>
    <property type="match status" value="1"/>
</dbReference>
<keyword evidence="7" id="KW-0378">Hydrolase</keyword>
<dbReference type="InterPro" id="IPR053973">
    <property type="entry name" value="ERMP1-like_C"/>
</dbReference>
<evidence type="ECO:0000256" key="7">
    <source>
        <dbReference type="ARBA" id="ARBA00022801"/>
    </source>
</evidence>
<evidence type="ECO:0000256" key="2">
    <source>
        <dbReference type="ARBA" id="ARBA00004477"/>
    </source>
</evidence>
<evidence type="ECO:0000259" key="18">
    <source>
        <dbReference type="Pfam" id="PF22249"/>
    </source>
</evidence>
<dbReference type="CDD" id="cd03875">
    <property type="entry name" value="M28_Fxna_like"/>
    <property type="match status" value="1"/>
</dbReference>
<keyword evidence="10 15" id="KW-1133">Transmembrane helix</keyword>
<evidence type="ECO:0000256" key="3">
    <source>
        <dbReference type="ARBA" id="ARBA00010918"/>
    </source>
</evidence>
<dbReference type="WBParaSite" id="MBELARI_LOCUS15083">
    <property type="protein sequence ID" value="MBELARI_LOCUS15083"/>
    <property type="gene ID" value="MBELARI_LOCUS15083"/>
</dbReference>
<keyword evidence="19" id="KW-1185">Reference proteome</keyword>
<keyword evidence="6" id="KW-0479">Metal-binding</keyword>
<name>A0AAF3EM09_9BILA</name>
<dbReference type="Proteomes" id="UP000887575">
    <property type="component" value="Unassembled WGS sequence"/>
</dbReference>
<feature type="transmembrane region" description="Helical" evidence="15">
    <location>
        <begin position="584"/>
        <end position="604"/>
    </location>
</feature>
<evidence type="ECO:0000256" key="14">
    <source>
        <dbReference type="ARBA" id="ARBA00078796"/>
    </source>
</evidence>
<evidence type="ECO:0000256" key="12">
    <source>
        <dbReference type="ARBA" id="ARBA00023136"/>
    </source>
</evidence>
<sequence length="887" mass="99927">MDSVRKRRKSKGKAKEFNFDDSFDEKQKTQEDNGFGPLAVSLFLVSLALLAYLTQYLHYCLPEPLPPNDENSRFSEHRAFPLLQELSDFGPKPAGSFACEELTRNRILKELQLIQNSTSSNELLYEISTQNPSGCFALPAHDTDGFSICYRNVSNVIARIGKRGTRKSLEDQPKISVLLNCHYDSWPTSSAGADDLSSCAVMLELLRIFVDHPEYLHHDVIFLFNGAEESSLLAAHGFITEHRWRHSIRAFINLEASGSGGRELLFQAGPSNEWLLNSYLEAAVHPHCSVLGQEIFQSGAYPGDTDYRIFRDYGRIPGLDLAFVQNGYWWHTEFDEASRITPGALQRAGENVLSTLKHLLASPYLTSPAEFADEKAVFFDFLGLFVIVYPLNLANSLNLFLIFIIFARVSMKFANKKTKDLDNLLNGFVWNSLFLIFIFIVSFIICFLVEAIFGQMLWYSNHFLVIPFYGLPLAIASLLFAAYLTTRYNKTREQFAESFETISDLGLAVVLLFLTYKNIASSYLIFFQLLPVLGFIPENLIKNGRPLSRVIFAIPSICLSFYTSALLLSIFIPIMGRTSRNPEPLVLAFVAFGVLPAMRILFSISLRSQPSALSRIASISAAILAAALLLIGLFASGPYNFKNDYPTTKRIQLYHVNRELYGRDGQLIENKSLLYAISEDDRGAEDIPFVDAEKGFTPIECVYPEAPYCEIPFYYPTRGRIREKHIRYKSVPAFQIAGNEVSNLEILKKSASGAHLSYRIRFTGTSQISAYVTAVDGWSITNCSMTSELSDANTNMFLYFTCSGEKCGDWIVDFELTSSSFKRKPPPADVDAKALLIGVTSHFLHGPNMESPLLKELNRELVEQRETSKEWAMTASAWNVHLIYRYV</sequence>
<keyword evidence="4" id="KW-0645">Protease</keyword>
<keyword evidence="9" id="KW-0862">Zinc</keyword>
<evidence type="ECO:0000313" key="19">
    <source>
        <dbReference type="Proteomes" id="UP000887575"/>
    </source>
</evidence>
<proteinExistence type="inferred from homology"/>
<evidence type="ECO:0000256" key="5">
    <source>
        <dbReference type="ARBA" id="ARBA00022692"/>
    </source>
</evidence>
<evidence type="ECO:0000256" key="4">
    <source>
        <dbReference type="ARBA" id="ARBA00022670"/>
    </source>
</evidence>
<evidence type="ECO:0000256" key="6">
    <source>
        <dbReference type="ARBA" id="ARBA00022723"/>
    </source>
</evidence>
<dbReference type="Pfam" id="PF04389">
    <property type="entry name" value="Peptidase_M28"/>
    <property type="match status" value="1"/>
</dbReference>
<evidence type="ECO:0000256" key="15">
    <source>
        <dbReference type="SAM" id="Phobius"/>
    </source>
</evidence>
<keyword evidence="5 15" id="KW-0812">Transmembrane</keyword>
<evidence type="ECO:0000256" key="8">
    <source>
        <dbReference type="ARBA" id="ARBA00022824"/>
    </source>
</evidence>
<feature type="domain" description="Peptidase M28" evidence="16">
    <location>
        <begin position="155"/>
        <end position="354"/>
    </location>
</feature>
<feature type="transmembrane region" description="Helical" evidence="15">
    <location>
        <begin position="35"/>
        <end position="53"/>
    </location>
</feature>
<dbReference type="InterPro" id="IPR045175">
    <property type="entry name" value="M28_fam"/>
</dbReference>
<evidence type="ECO:0000256" key="10">
    <source>
        <dbReference type="ARBA" id="ARBA00022989"/>
    </source>
</evidence>
<feature type="transmembrane region" description="Helical" evidence="15">
    <location>
        <begin position="505"/>
        <end position="530"/>
    </location>
</feature>
<feature type="domain" description="Endoplasmic reticulum metallopeptidase 1/1-A TM" evidence="18">
    <location>
        <begin position="424"/>
        <end position="612"/>
    </location>
</feature>
<dbReference type="AlphaFoldDB" id="A0AAF3EM09"/>
<evidence type="ECO:0000259" key="16">
    <source>
        <dbReference type="Pfam" id="PF04389"/>
    </source>
</evidence>
<dbReference type="Pfam" id="PF22248">
    <property type="entry name" value="ERMP1_C"/>
    <property type="match status" value="1"/>
</dbReference>
<evidence type="ECO:0000313" key="20">
    <source>
        <dbReference type="WBParaSite" id="MBELARI_LOCUS15083"/>
    </source>
</evidence>
<dbReference type="GO" id="GO:0046872">
    <property type="term" value="F:metal ion binding"/>
    <property type="evidence" value="ECO:0007669"/>
    <property type="project" value="UniProtKB-KW"/>
</dbReference>
<keyword evidence="8" id="KW-0256">Endoplasmic reticulum</keyword>
<feature type="transmembrane region" description="Helical" evidence="15">
    <location>
        <begin position="465"/>
        <end position="484"/>
    </location>
</feature>
<keyword evidence="12 15" id="KW-0472">Membrane</keyword>
<dbReference type="FunFam" id="3.40.630.10:FF:000008">
    <property type="entry name" value="Endoplasmic reticulum metallopeptidase 1"/>
    <property type="match status" value="1"/>
</dbReference>
<keyword evidence="13" id="KW-0325">Glycoprotein</keyword>
<accession>A0AAF3EM09</accession>
<dbReference type="PANTHER" id="PTHR12147:SF11">
    <property type="entry name" value="ENDOPLASMIC RETICULUM METALLOPEPTIDASE 1-B-RELATED"/>
    <property type="match status" value="1"/>
</dbReference>
<feature type="transmembrane region" description="Helical" evidence="15">
    <location>
        <begin position="381"/>
        <end position="407"/>
    </location>
</feature>
<dbReference type="InterPro" id="IPR007484">
    <property type="entry name" value="Peptidase_M28"/>
</dbReference>
<dbReference type="InterPro" id="IPR048024">
    <property type="entry name" value="Fxna-like_M28_dom"/>
</dbReference>
<dbReference type="PANTHER" id="PTHR12147">
    <property type="entry name" value="METALLOPEPTIDASE M28 FAMILY MEMBER"/>
    <property type="match status" value="1"/>
</dbReference>
<organism evidence="19 20">
    <name type="scientific">Mesorhabditis belari</name>
    <dbReference type="NCBI Taxonomy" id="2138241"/>
    <lineage>
        <taxon>Eukaryota</taxon>
        <taxon>Metazoa</taxon>
        <taxon>Ecdysozoa</taxon>
        <taxon>Nematoda</taxon>
        <taxon>Chromadorea</taxon>
        <taxon>Rhabditida</taxon>
        <taxon>Rhabditina</taxon>
        <taxon>Rhabditomorpha</taxon>
        <taxon>Rhabditoidea</taxon>
        <taxon>Rhabditidae</taxon>
        <taxon>Mesorhabditinae</taxon>
        <taxon>Mesorhabditis</taxon>
    </lineage>
</organism>
<dbReference type="GO" id="GO:0005789">
    <property type="term" value="C:endoplasmic reticulum membrane"/>
    <property type="evidence" value="ECO:0007669"/>
    <property type="project" value="UniProtKB-SubCell"/>
</dbReference>
<evidence type="ECO:0000256" key="1">
    <source>
        <dbReference type="ARBA" id="ARBA00001947"/>
    </source>
</evidence>
<feature type="transmembrane region" description="Helical" evidence="15">
    <location>
        <begin position="550"/>
        <end position="572"/>
    </location>
</feature>
<evidence type="ECO:0000256" key="9">
    <source>
        <dbReference type="ARBA" id="ARBA00022833"/>
    </source>
</evidence>
<feature type="domain" description="Endoplasmic reticulum metallopeptidase 1-like C-terminal" evidence="17">
    <location>
        <begin position="646"/>
        <end position="858"/>
    </location>
</feature>
<feature type="transmembrane region" description="Helical" evidence="15">
    <location>
        <begin position="616"/>
        <end position="635"/>
    </location>
</feature>
<feature type="transmembrane region" description="Helical" evidence="15">
    <location>
        <begin position="428"/>
        <end position="453"/>
    </location>
</feature>
<dbReference type="InterPro" id="IPR053974">
    <property type="entry name" value="ERMP1_1-A_TM"/>
</dbReference>
<dbReference type="GO" id="GO:0008235">
    <property type="term" value="F:metalloexopeptidase activity"/>
    <property type="evidence" value="ECO:0007669"/>
    <property type="project" value="InterPro"/>
</dbReference>
<evidence type="ECO:0000256" key="11">
    <source>
        <dbReference type="ARBA" id="ARBA00023049"/>
    </source>
</evidence>
<dbReference type="Gene3D" id="3.40.630.10">
    <property type="entry name" value="Zn peptidases"/>
    <property type="match status" value="1"/>
</dbReference>
<evidence type="ECO:0000256" key="13">
    <source>
        <dbReference type="ARBA" id="ARBA00023180"/>
    </source>
</evidence>
<comment type="similarity">
    <text evidence="3">Belongs to the peptidase M28 family.</text>
</comment>
<dbReference type="Pfam" id="PF22249">
    <property type="entry name" value="ERMP1-TM"/>
    <property type="match status" value="1"/>
</dbReference>
<dbReference type="GO" id="GO:0006508">
    <property type="term" value="P:proteolysis"/>
    <property type="evidence" value="ECO:0007669"/>
    <property type="project" value="UniProtKB-KW"/>
</dbReference>
<comment type="subcellular location">
    <subcellularLocation>
        <location evidence="2">Endoplasmic reticulum membrane</location>
        <topology evidence="2">Multi-pass membrane protein</topology>
    </subcellularLocation>
</comment>
<protein>
    <recommendedName>
        <fullName evidence="14">FXNA-like protease</fullName>
    </recommendedName>
</protein>
<evidence type="ECO:0000259" key="17">
    <source>
        <dbReference type="Pfam" id="PF22248"/>
    </source>
</evidence>
<reference evidence="20" key="1">
    <citation type="submission" date="2024-02" db="UniProtKB">
        <authorList>
            <consortium name="WormBaseParasite"/>
        </authorList>
    </citation>
    <scope>IDENTIFICATION</scope>
</reference>
<keyword evidence="11" id="KW-0482">Metalloprotease</keyword>
<comment type="cofactor">
    <cofactor evidence="1">
        <name>Zn(2+)</name>
        <dbReference type="ChEBI" id="CHEBI:29105"/>
    </cofactor>
</comment>